<accession>A2Q2A4</accession>
<organism evidence="2">
    <name type="scientific">Medicago truncatula</name>
    <name type="common">Barrel medic</name>
    <name type="synonym">Medicago tribuloides</name>
    <dbReference type="NCBI Taxonomy" id="3880"/>
    <lineage>
        <taxon>Eukaryota</taxon>
        <taxon>Viridiplantae</taxon>
        <taxon>Streptophyta</taxon>
        <taxon>Embryophyta</taxon>
        <taxon>Tracheophyta</taxon>
        <taxon>Spermatophyta</taxon>
        <taxon>Magnoliopsida</taxon>
        <taxon>eudicotyledons</taxon>
        <taxon>Gunneridae</taxon>
        <taxon>Pentapetalae</taxon>
        <taxon>rosids</taxon>
        <taxon>fabids</taxon>
        <taxon>Fabales</taxon>
        <taxon>Fabaceae</taxon>
        <taxon>Papilionoideae</taxon>
        <taxon>50 kb inversion clade</taxon>
        <taxon>NPAAA clade</taxon>
        <taxon>Hologalegina</taxon>
        <taxon>IRL clade</taxon>
        <taxon>Trifolieae</taxon>
        <taxon>Medicago</taxon>
    </lineage>
</organism>
<evidence type="ECO:0000313" key="2">
    <source>
        <dbReference type="EMBL" id="ABN06041.1"/>
    </source>
</evidence>
<sequence length="134" mass="15723">MSLPRNSWDIKDTHTKLTFPLDADVAVEEAHECFPFCGRDRGSRRGEESHGVDPTRRRDEDHAIKRRHSRIFLKGEETAKQEEFSERAYLVSRGWRLALEEKQMYCFRVIFGRFGGYVGGVLMQAQGWFFRLHS</sequence>
<name>A2Q2A4_MEDTR</name>
<protein>
    <submittedName>
        <fullName evidence="2">Uncharacterized protein</fullName>
    </submittedName>
</protein>
<gene>
    <name evidence="2" type="ORF">MtrDRAFT_AC149601g18v2</name>
</gene>
<reference evidence="2" key="2">
    <citation type="submission" date="2007-03" db="EMBL/GenBank/DDBJ databases">
        <authorList>
            <consortium name="The International Medicago Genome Annotation Group"/>
        </authorList>
    </citation>
    <scope>NUCLEOTIDE SEQUENCE</scope>
</reference>
<dbReference type="AlphaFoldDB" id="A2Q2A4"/>
<evidence type="ECO:0000256" key="1">
    <source>
        <dbReference type="SAM" id="MobiDB-lite"/>
    </source>
</evidence>
<feature type="region of interest" description="Disordered" evidence="1">
    <location>
        <begin position="37"/>
        <end position="62"/>
    </location>
</feature>
<dbReference type="EMBL" id="AC149601">
    <property type="protein sequence ID" value="ABN06041.1"/>
    <property type="molecule type" value="Genomic_DNA"/>
</dbReference>
<reference evidence="2" key="1">
    <citation type="submission" date="2005-03" db="EMBL/GenBank/DDBJ databases">
        <authorList>
            <person name="Town C.D."/>
        </authorList>
    </citation>
    <scope>NUCLEOTIDE SEQUENCE</scope>
</reference>
<proteinExistence type="predicted"/>